<feature type="transmembrane region" description="Helical" evidence="2">
    <location>
        <begin position="200"/>
        <end position="221"/>
    </location>
</feature>
<feature type="region of interest" description="Disordered" evidence="1">
    <location>
        <begin position="227"/>
        <end position="252"/>
    </location>
</feature>
<dbReference type="EMBL" id="JAUKUA010000002">
    <property type="protein sequence ID" value="KAK0725347.1"/>
    <property type="molecule type" value="Genomic_DNA"/>
</dbReference>
<dbReference type="Proteomes" id="UP001172102">
    <property type="component" value="Unassembled WGS sequence"/>
</dbReference>
<organism evidence="3 4">
    <name type="scientific">Lasiosphaeris hirsuta</name>
    <dbReference type="NCBI Taxonomy" id="260670"/>
    <lineage>
        <taxon>Eukaryota</taxon>
        <taxon>Fungi</taxon>
        <taxon>Dikarya</taxon>
        <taxon>Ascomycota</taxon>
        <taxon>Pezizomycotina</taxon>
        <taxon>Sordariomycetes</taxon>
        <taxon>Sordariomycetidae</taxon>
        <taxon>Sordariales</taxon>
        <taxon>Lasiosphaeriaceae</taxon>
        <taxon>Lasiosphaeris</taxon>
    </lineage>
</organism>
<feature type="compositionally biased region" description="Basic and acidic residues" evidence="1">
    <location>
        <begin position="242"/>
        <end position="252"/>
    </location>
</feature>
<name>A0AA40E527_9PEZI</name>
<evidence type="ECO:0000256" key="2">
    <source>
        <dbReference type="SAM" id="Phobius"/>
    </source>
</evidence>
<comment type="caution">
    <text evidence="3">The sequence shown here is derived from an EMBL/GenBank/DDBJ whole genome shotgun (WGS) entry which is preliminary data.</text>
</comment>
<keyword evidence="2" id="KW-1133">Transmembrane helix</keyword>
<dbReference type="AlphaFoldDB" id="A0AA40E527"/>
<evidence type="ECO:0000313" key="3">
    <source>
        <dbReference type="EMBL" id="KAK0725347.1"/>
    </source>
</evidence>
<evidence type="ECO:0000256" key="1">
    <source>
        <dbReference type="SAM" id="MobiDB-lite"/>
    </source>
</evidence>
<evidence type="ECO:0000313" key="4">
    <source>
        <dbReference type="Proteomes" id="UP001172102"/>
    </source>
</evidence>
<protein>
    <submittedName>
        <fullName evidence="3">Uncharacterized protein</fullName>
    </submittedName>
</protein>
<proteinExistence type="predicted"/>
<reference evidence="3" key="1">
    <citation type="submission" date="2023-06" db="EMBL/GenBank/DDBJ databases">
        <title>Genome-scale phylogeny and comparative genomics of the fungal order Sordariales.</title>
        <authorList>
            <consortium name="Lawrence Berkeley National Laboratory"/>
            <person name="Hensen N."/>
            <person name="Bonometti L."/>
            <person name="Westerberg I."/>
            <person name="Brannstrom I.O."/>
            <person name="Guillou S."/>
            <person name="Cros-Aarteil S."/>
            <person name="Calhoun S."/>
            <person name="Haridas S."/>
            <person name="Kuo A."/>
            <person name="Mondo S."/>
            <person name="Pangilinan J."/>
            <person name="Riley R."/>
            <person name="Labutti K."/>
            <person name="Andreopoulos B."/>
            <person name="Lipzen A."/>
            <person name="Chen C."/>
            <person name="Yanf M."/>
            <person name="Daum C."/>
            <person name="Ng V."/>
            <person name="Clum A."/>
            <person name="Steindorff A."/>
            <person name="Ohm R."/>
            <person name="Martin F."/>
            <person name="Silar P."/>
            <person name="Natvig D."/>
            <person name="Lalanne C."/>
            <person name="Gautier V."/>
            <person name="Ament-Velasquez S.L."/>
            <person name="Kruys A."/>
            <person name="Hutchinson M.I."/>
            <person name="Powell A.J."/>
            <person name="Barry K."/>
            <person name="Miller A.N."/>
            <person name="Grigoriev I.V."/>
            <person name="Debuchy R."/>
            <person name="Gladieux P."/>
            <person name="Thoren M.H."/>
            <person name="Johannesson H."/>
        </authorList>
    </citation>
    <scope>NUCLEOTIDE SEQUENCE</scope>
    <source>
        <strain evidence="3">SMH4607-1</strain>
    </source>
</reference>
<keyword evidence="2" id="KW-0472">Membrane</keyword>
<keyword evidence="2" id="KW-0812">Transmembrane</keyword>
<gene>
    <name evidence="3" type="ORF">B0H67DRAFT_129134</name>
</gene>
<sequence>MAESTITQNTYLKSLPYLPSLEFVGGNWRISENLNMQTIESSIRHIAALDFHDNGSGTATVSFPNLRTIGLCEGCEIDSHFQSLAEVSLSAVETIRVGAEFTLFHLNSFHSLRLPSLRTIDGGSRVYSNSMLDNFDLARLETVGDLTIQDNRKLVNFTANALKKAFSIFLGGPFTNVELVSPEEVVTFSVSGDESMEAEVGVGTATGVLALVGVSAWLWVWRQRRRVSRPNSSPPSGLTIGRELDATETLDR</sequence>
<accession>A0AA40E527</accession>
<keyword evidence="4" id="KW-1185">Reference proteome</keyword>